<evidence type="ECO:0000313" key="1">
    <source>
        <dbReference type="EMBL" id="KIK90965.1"/>
    </source>
</evidence>
<reference evidence="1 2" key="1">
    <citation type="submission" date="2014-04" db="EMBL/GenBank/DDBJ databases">
        <authorList>
            <consortium name="DOE Joint Genome Institute"/>
            <person name="Kuo A."/>
            <person name="Kohler A."/>
            <person name="Jargeat P."/>
            <person name="Nagy L.G."/>
            <person name="Floudas D."/>
            <person name="Copeland A."/>
            <person name="Barry K.W."/>
            <person name="Cichocki N."/>
            <person name="Veneault-Fourrey C."/>
            <person name="LaButti K."/>
            <person name="Lindquist E.A."/>
            <person name="Lipzen A."/>
            <person name="Lundell T."/>
            <person name="Morin E."/>
            <person name="Murat C."/>
            <person name="Sun H."/>
            <person name="Tunlid A."/>
            <person name="Henrissat B."/>
            <person name="Grigoriev I.V."/>
            <person name="Hibbett D.S."/>
            <person name="Martin F."/>
            <person name="Nordberg H.P."/>
            <person name="Cantor M.N."/>
            <person name="Hua S.X."/>
        </authorList>
    </citation>
    <scope>NUCLEOTIDE SEQUENCE [LARGE SCALE GENOMIC DNA]</scope>
    <source>
        <strain evidence="1 2">Ve08.2h10</strain>
    </source>
</reference>
<dbReference type="AlphaFoldDB" id="A0A0D0E2F5"/>
<proteinExistence type="predicted"/>
<dbReference type="HOGENOM" id="CLU_3033076_0_0_1"/>
<accession>A0A0D0E2F5</accession>
<gene>
    <name evidence="1" type="ORF">PAXRUDRAFT_831229</name>
</gene>
<dbReference type="InParanoid" id="A0A0D0E2F5"/>
<organism evidence="1 2">
    <name type="scientific">Paxillus rubicundulus Ve08.2h10</name>
    <dbReference type="NCBI Taxonomy" id="930991"/>
    <lineage>
        <taxon>Eukaryota</taxon>
        <taxon>Fungi</taxon>
        <taxon>Dikarya</taxon>
        <taxon>Basidiomycota</taxon>
        <taxon>Agaricomycotina</taxon>
        <taxon>Agaricomycetes</taxon>
        <taxon>Agaricomycetidae</taxon>
        <taxon>Boletales</taxon>
        <taxon>Paxilineae</taxon>
        <taxon>Paxillaceae</taxon>
        <taxon>Paxillus</taxon>
    </lineage>
</organism>
<protein>
    <submittedName>
        <fullName evidence="1">Uncharacterized protein</fullName>
    </submittedName>
</protein>
<sequence length="55" mass="6112">MDSESMREVYIPDDGGICAKITGPHWFWHSLLVLVDESHNFTTPCASCNDSITAI</sequence>
<reference evidence="2" key="2">
    <citation type="submission" date="2015-01" db="EMBL/GenBank/DDBJ databases">
        <title>Evolutionary Origins and Diversification of the Mycorrhizal Mutualists.</title>
        <authorList>
            <consortium name="DOE Joint Genome Institute"/>
            <consortium name="Mycorrhizal Genomics Consortium"/>
            <person name="Kohler A."/>
            <person name="Kuo A."/>
            <person name="Nagy L.G."/>
            <person name="Floudas D."/>
            <person name="Copeland A."/>
            <person name="Barry K.W."/>
            <person name="Cichocki N."/>
            <person name="Veneault-Fourrey C."/>
            <person name="LaButti K."/>
            <person name="Lindquist E.A."/>
            <person name="Lipzen A."/>
            <person name="Lundell T."/>
            <person name="Morin E."/>
            <person name="Murat C."/>
            <person name="Riley R."/>
            <person name="Ohm R."/>
            <person name="Sun H."/>
            <person name="Tunlid A."/>
            <person name="Henrissat B."/>
            <person name="Grigoriev I.V."/>
            <person name="Hibbett D.S."/>
            <person name="Martin F."/>
        </authorList>
    </citation>
    <scope>NUCLEOTIDE SEQUENCE [LARGE SCALE GENOMIC DNA]</scope>
    <source>
        <strain evidence="2">Ve08.2h10</strain>
    </source>
</reference>
<dbReference type="Proteomes" id="UP000054538">
    <property type="component" value="Unassembled WGS sequence"/>
</dbReference>
<evidence type="ECO:0000313" key="2">
    <source>
        <dbReference type="Proteomes" id="UP000054538"/>
    </source>
</evidence>
<dbReference type="EMBL" id="KN825446">
    <property type="protein sequence ID" value="KIK90965.1"/>
    <property type="molecule type" value="Genomic_DNA"/>
</dbReference>
<name>A0A0D0E2F5_9AGAM</name>
<keyword evidence="2" id="KW-1185">Reference proteome</keyword>